<dbReference type="HOGENOM" id="CLU_2855816_0_0_1"/>
<gene>
    <name evidence="2" type="ORF">CH063_10528</name>
</gene>
<accession>H1VHU1</accession>
<dbReference type="AlphaFoldDB" id="H1VHU1"/>
<dbReference type="Proteomes" id="UP000007174">
    <property type="component" value="Unassembled WGS sequence"/>
</dbReference>
<protein>
    <submittedName>
        <fullName evidence="2">Uncharacterized protein</fullName>
    </submittedName>
</protein>
<evidence type="ECO:0000313" key="3">
    <source>
        <dbReference type="Proteomes" id="UP000007174"/>
    </source>
</evidence>
<feature type="non-terminal residue" evidence="2">
    <location>
        <position position="1"/>
    </location>
</feature>
<sequence length="65" mass="7295">KPGLTRSRGGKSSRITSTAKNARGCRDTGRARCDGPKTNPELTKWLQDPGRKERNDEEGKSRRLR</sequence>
<name>H1VHU1_COLHI</name>
<dbReference type="EMBL" id="CACQ02003699">
    <property type="protein sequence ID" value="CCF39794.1"/>
    <property type="molecule type" value="Genomic_DNA"/>
</dbReference>
<feature type="region of interest" description="Disordered" evidence="1">
    <location>
        <begin position="1"/>
        <end position="65"/>
    </location>
</feature>
<evidence type="ECO:0000313" key="2">
    <source>
        <dbReference type="EMBL" id="CCF39794.1"/>
    </source>
</evidence>
<organism evidence="2 3">
    <name type="scientific">Colletotrichum higginsianum (strain IMI 349063)</name>
    <name type="common">Crucifer anthracnose fungus</name>
    <dbReference type="NCBI Taxonomy" id="759273"/>
    <lineage>
        <taxon>Eukaryota</taxon>
        <taxon>Fungi</taxon>
        <taxon>Dikarya</taxon>
        <taxon>Ascomycota</taxon>
        <taxon>Pezizomycotina</taxon>
        <taxon>Sordariomycetes</taxon>
        <taxon>Hypocreomycetidae</taxon>
        <taxon>Glomerellales</taxon>
        <taxon>Glomerellaceae</taxon>
        <taxon>Colletotrichum</taxon>
        <taxon>Colletotrichum destructivum species complex</taxon>
    </lineage>
</organism>
<reference evidence="3" key="1">
    <citation type="journal article" date="2012" name="Nat. Genet.">
        <title>Lifestyle transitions in plant pathogenic Colletotrichum fungi deciphered by genome and transcriptome analyses.</title>
        <authorList>
            <person name="O'Connell R.J."/>
            <person name="Thon M.R."/>
            <person name="Hacquard S."/>
            <person name="Amyotte S.G."/>
            <person name="Kleemann J."/>
            <person name="Torres M.F."/>
            <person name="Damm U."/>
            <person name="Buiate E.A."/>
            <person name="Epstein L."/>
            <person name="Alkan N."/>
            <person name="Altmueller J."/>
            <person name="Alvarado-Balderrama L."/>
            <person name="Bauser C.A."/>
            <person name="Becker C."/>
            <person name="Birren B.W."/>
            <person name="Chen Z."/>
            <person name="Choi J."/>
            <person name="Crouch J.A."/>
            <person name="Duvick J.P."/>
            <person name="Farman M.A."/>
            <person name="Gan P."/>
            <person name="Heiman D."/>
            <person name="Henrissat B."/>
            <person name="Howard R.J."/>
            <person name="Kabbage M."/>
            <person name="Koch C."/>
            <person name="Kracher B."/>
            <person name="Kubo Y."/>
            <person name="Law A.D."/>
            <person name="Lebrun M.-H."/>
            <person name="Lee Y.-H."/>
            <person name="Miyara I."/>
            <person name="Moore N."/>
            <person name="Neumann U."/>
            <person name="Nordstroem K."/>
            <person name="Panaccione D.G."/>
            <person name="Panstruga R."/>
            <person name="Place M."/>
            <person name="Proctor R.H."/>
            <person name="Prusky D."/>
            <person name="Rech G."/>
            <person name="Reinhardt R."/>
            <person name="Rollins J.A."/>
            <person name="Rounsley S."/>
            <person name="Schardl C.L."/>
            <person name="Schwartz D.C."/>
            <person name="Shenoy N."/>
            <person name="Shirasu K."/>
            <person name="Sikhakolli U.R."/>
            <person name="Stueber K."/>
            <person name="Sukno S.A."/>
            <person name="Sweigard J.A."/>
            <person name="Takano Y."/>
            <person name="Takahara H."/>
            <person name="Trail F."/>
            <person name="van der Does H.C."/>
            <person name="Voll L.M."/>
            <person name="Will I."/>
            <person name="Young S."/>
            <person name="Zeng Q."/>
            <person name="Zhang J."/>
            <person name="Zhou S."/>
            <person name="Dickman M.B."/>
            <person name="Schulze-Lefert P."/>
            <person name="Ver Loren van Themaat E."/>
            <person name="Ma L.-J."/>
            <person name="Vaillancourt L.J."/>
        </authorList>
    </citation>
    <scope>NUCLEOTIDE SEQUENCE [LARGE SCALE GENOMIC DNA]</scope>
    <source>
        <strain evidence="3">IMI 349063</strain>
    </source>
</reference>
<feature type="compositionally biased region" description="Basic and acidic residues" evidence="1">
    <location>
        <begin position="49"/>
        <end position="65"/>
    </location>
</feature>
<feature type="compositionally biased region" description="Basic and acidic residues" evidence="1">
    <location>
        <begin position="24"/>
        <end position="35"/>
    </location>
</feature>
<evidence type="ECO:0000256" key="1">
    <source>
        <dbReference type="SAM" id="MobiDB-lite"/>
    </source>
</evidence>
<proteinExistence type="predicted"/>